<protein>
    <submittedName>
        <fullName evidence="2">HAD family hydrolase</fullName>
    </submittedName>
</protein>
<dbReference type="InterPro" id="IPR050571">
    <property type="entry name" value="Class-IV_PLP-Dep_Aminotrnsfr"/>
</dbReference>
<dbReference type="Gene3D" id="3.40.50.300">
    <property type="entry name" value="P-loop containing nucleotide triphosphate hydrolases"/>
    <property type="match status" value="1"/>
</dbReference>
<dbReference type="EMBL" id="CP041742">
    <property type="protein sequence ID" value="QDQ73398.1"/>
    <property type="molecule type" value="Genomic_DNA"/>
</dbReference>
<gene>
    <name evidence="2" type="ORF">FNZ56_05700</name>
</gene>
<proteinExistence type="inferred from homology"/>
<evidence type="ECO:0000256" key="1">
    <source>
        <dbReference type="ARBA" id="ARBA00009320"/>
    </source>
</evidence>
<dbReference type="AlphaFoldDB" id="A0A516V4D9"/>
<dbReference type="GO" id="GO:0016787">
    <property type="term" value="F:hydrolase activity"/>
    <property type="evidence" value="ECO:0007669"/>
    <property type="project" value="UniProtKB-KW"/>
</dbReference>
<dbReference type="OrthoDB" id="272985at2"/>
<evidence type="ECO:0000313" key="2">
    <source>
        <dbReference type="EMBL" id="QDQ73398.1"/>
    </source>
</evidence>
<dbReference type="PANTHER" id="PTHR42743:SF11">
    <property type="entry name" value="AMINODEOXYCHORISMATE LYASE"/>
    <property type="match status" value="1"/>
</dbReference>
<dbReference type="SUPFAM" id="SSF52540">
    <property type="entry name" value="P-loop containing nucleoside triphosphate hydrolases"/>
    <property type="match status" value="1"/>
</dbReference>
<dbReference type="Pfam" id="PF19798">
    <property type="entry name" value="Sulfotransfer_5"/>
    <property type="match status" value="1"/>
</dbReference>
<sequence>MTLRIAMWSGPRNISTAMMRAWENRGDCAVSDEPLYAAYLAATGLDHPGRDEVIAAGETDWRRVVDALLGPAPGDVSVWYQKHMSHHLLPGMDTEWVFGLRNVFLIRNPAEVVASYIKSRATVAPEDIGLLQQAALFQQLRGRTGETPMVIDAGDFLRAPEAHLRAICDALGIAFTPRMLSWPPGPRASDGVWAPHWYDAVWESTGFEAWRPRETALSGDARAVADACRPAYEALHAQRIRI</sequence>
<organism evidence="2 3">
    <name type="scientific">Pseudoluteimonas lycopersici</name>
    <dbReference type="NCBI Taxonomy" id="1324796"/>
    <lineage>
        <taxon>Bacteria</taxon>
        <taxon>Pseudomonadati</taxon>
        <taxon>Pseudomonadota</taxon>
        <taxon>Gammaproteobacteria</taxon>
        <taxon>Lysobacterales</taxon>
        <taxon>Lysobacteraceae</taxon>
        <taxon>Pseudoluteimonas</taxon>
    </lineage>
</organism>
<reference evidence="2 3" key="1">
    <citation type="submission" date="2019-07" db="EMBL/GenBank/DDBJ databases">
        <title>Lysobacter weifangensis sp. nov., isolated from bensulfuron-methyl contaminated farmland soil.</title>
        <authorList>
            <person name="Zhao H."/>
        </authorList>
    </citation>
    <scope>NUCLEOTIDE SEQUENCE [LARGE SCALE GENOMIC DNA]</scope>
    <source>
        <strain evidence="2 3">CC-Bw-6</strain>
    </source>
</reference>
<dbReference type="RefSeq" id="WP_143878910.1">
    <property type="nucleotide sequence ID" value="NZ_BAABLZ010000001.1"/>
</dbReference>
<comment type="similarity">
    <text evidence="1">Belongs to the class-IV pyridoxal-phosphate-dependent aminotransferase family.</text>
</comment>
<accession>A0A516V4D9</accession>
<keyword evidence="2" id="KW-0378">Hydrolase</keyword>
<name>A0A516V4D9_9GAMM</name>
<dbReference type="Proteomes" id="UP000315891">
    <property type="component" value="Chromosome"/>
</dbReference>
<dbReference type="PANTHER" id="PTHR42743">
    <property type="entry name" value="AMINO-ACID AMINOTRANSFERASE"/>
    <property type="match status" value="1"/>
</dbReference>
<keyword evidence="3" id="KW-1185">Reference proteome</keyword>
<dbReference type="InterPro" id="IPR027417">
    <property type="entry name" value="P-loop_NTPase"/>
</dbReference>
<evidence type="ECO:0000313" key="3">
    <source>
        <dbReference type="Proteomes" id="UP000315891"/>
    </source>
</evidence>
<dbReference type="GO" id="GO:0019752">
    <property type="term" value="P:carboxylic acid metabolic process"/>
    <property type="evidence" value="ECO:0007669"/>
    <property type="project" value="TreeGrafter"/>
</dbReference>